<dbReference type="PROSITE" id="PS50113">
    <property type="entry name" value="PAC"/>
    <property type="match status" value="1"/>
</dbReference>
<evidence type="ECO:0000256" key="1">
    <source>
        <dbReference type="SAM" id="Coils"/>
    </source>
</evidence>
<feature type="domain" description="PAC" evidence="4">
    <location>
        <begin position="143"/>
        <end position="193"/>
    </location>
</feature>
<sequence>MVLLDYMPSIPHYQEAFIDAFVLTMLVFPTLYIFVVKPLTQNISMRERLEKENIRLVADLKKAIAQLQLSEKKLKGYFDHATDSIFIIDPDTDRILDCNIVAYEKLGYSKEEMLQLTVGDLNKKVQLNERKKLFERQISGENICFETCHTRKDGSDFPVEVTSAMLVDEGKKVLQSIVRDISERREREEEREQLIAELKNALDEIKTLRGILPICSFCKKIRNDKGYWEQVEVYISKNSSADISHSICPECLKKEYPEFSQDVLSKIST</sequence>
<gene>
    <name evidence="5" type="ORF">DSCW_49420</name>
</gene>
<feature type="coiled-coil region" evidence="1">
    <location>
        <begin position="171"/>
        <end position="211"/>
    </location>
</feature>
<dbReference type="Gene3D" id="3.30.450.20">
    <property type="entry name" value="PAS domain"/>
    <property type="match status" value="1"/>
</dbReference>
<evidence type="ECO:0000313" key="5">
    <source>
        <dbReference type="EMBL" id="BBO77525.1"/>
    </source>
</evidence>
<dbReference type="SMART" id="SM00091">
    <property type="entry name" value="PAS"/>
    <property type="match status" value="1"/>
</dbReference>
<name>A0A5K7Z9X5_9BACT</name>
<keyword evidence="2" id="KW-1133">Transmembrane helix</keyword>
<keyword evidence="6" id="KW-1185">Reference proteome</keyword>
<protein>
    <recommendedName>
        <fullName evidence="7">PAC domain-containing protein</fullName>
    </recommendedName>
</protein>
<evidence type="ECO:0000313" key="6">
    <source>
        <dbReference type="Proteomes" id="UP000427769"/>
    </source>
</evidence>
<dbReference type="EMBL" id="AP021875">
    <property type="protein sequence ID" value="BBO77525.1"/>
    <property type="molecule type" value="Genomic_DNA"/>
</dbReference>
<dbReference type="Pfam" id="PF13426">
    <property type="entry name" value="PAS_9"/>
    <property type="match status" value="1"/>
</dbReference>
<evidence type="ECO:0000259" key="3">
    <source>
        <dbReference type="PROSITE" id="PS50112"/>
    </source>
</evidence>
<dbReference type="CDD" id="cd00130">
    <property type="entry name" value="PAS"/>
    <property type="match status" value="1"/>
</dbReference>
<dbReference type="KEGG" id="dwd:DSCW_49420"/>
<dbReference type="InterPro" id="IPR035965">
    <property type="entry name" value="PAS-like_dom_sf"/>
</dbReference>
<keyword evidence="2" id="KW-0472">Membrane</keyword>
<evidence type="ECO:0000256" key="2">
    <source>
        <dbReference type="SAM" id="Phobius"/>
    </source>
</evidence>
<dbReference type="AlphaFoldDB" id="A0A5K7Z9X5"/>
<reference evidence="5 6" key="1">
    <citation type="submission" date="2019-11" db="EMBL/GenBank/DDBJ databases">
        <title>Comparative genomics of hydrocarbon-degrading Desulfosarcina strains.</title>
        <authorList>
            <person name="Watanabe M."/>
            <person name="Kojima H."/>
            <person name="Fukui M."/>
        </authorList>
    </citation>
    <scope>NUCLEOTIDE SEQUENCE [LARGE SCALE GENOMIC DNA]</scope>
    <source>
        <strain evidence="5 6">PP31</strain>
    </source>
</reference>
<feature type="transmembrane region" description="Helical" evidence="2">
    <location>
        <begin position="16"/>
        <end position="36"/>
    </location>
</feature>
<dbReference type="SUPFAM" id="SSF55785">
    <property type="entry name" value="PYP-like sensor domain (PAS domain)"/>
    <property type="match status" value="1"/>
</dbReference>
<proteinExistence type="predicted"/>
<evidence type="ECO:0008006" key="7">
    <source>
        <dbReference type="Google" id="ProtNLM"/>
    </source>
</evidence>
<accession>A0A5K7Z9X5</accession>
<keyword evidence="2" id="KW-0812">Transmembrane</keyword>
<evidence type="ECO:0000259" key="4">
    <source>
        <dbReference type="PROSITE" id="PS50113"/>
    </source>
</evidence>
<dbReference type="InterPro" id="IPR000700">
    <property type="entry name" value="PAS-assoc_C"/>
</dbReference>
<dbReference type="InterPro" id="IPR000014">
    <property type="entry name" value="PAS"/>
</dbReference>
<organism evidence="5 6">
    <name type="scientific">Desulfosarcina widdelii</name>
    <dbReference type="NCBI Taxonomy" id="947919"/>
    <lineage>
        <taxon>Bacteria</taxon>
        <taxon>Pseudomonadati</taxon>
        <taxon>Thermodesulfobacteriota</taxon>
        <taxon>Desulfobacteria</taxon>
        <taxon>Desulfobacterales</taxon>
        <taxon>Desulfosarcinaceae</taxon>
        <taxon>Desulfosarcina</taxon>
    </lineage>
</organism>
<dbReference type="PROSITE" id="PS50112">
    <property type="entry name" value="PAS"/>
    <property type="match status" value="1"/>
</dbReference>
<dbReference type="NCBIfam" id="TIGR00229">
    <property type="entry name" value="sensory_box"/>
    <property type="match status" value="1"/>
</dbReference>
<feature type="domain" description="PAS" evidence="3">
    <location>
        <begin position="70"/>
        <end position="114"/>
    </location>
</feature>
<dbReference type="Proteomes" id="UP000427769">
    <property type="component" value="Chromosome"/>
</dbReference>
<keyword evidence="1" id="KW-0175">Coiled coil</keyword>